<comment type="caution">
    <text evidence="2">The sequence shown here is derived from an EMBL/GenBank/DDBJ whole genome shotgun (WGS) entry which is preliminary data.</text>
</comment>
<dbReference type="AlphaFoldDB" id="A0A0J1EPB0"/>
<protein>
    <submittedName>
        <fullName evidence="2">Uncharacterized protein</fullName>
    </submittedName>
</protein>
<dbReference type="PATRIC" id="fig|595434.4.peg.382"/>
<sequence>MSASESSSDRTHPHDSVGGTMPHNEGEWMVDGTIRPLLD</sequence>
<evidence type="ECO:0000313" key="2">
    <source>
        <dbReference type="EMBL" id="KLU07319.1"/>
    </source>
</evidence>
<evidence type="ECO:0000256" key="1">
    <source>
        <dbReference type="SAM" id="MobiDB-lite"/>
    </source>
</evidence>
<feature type="region of interest" description="Disordered" evidence="1">
    <location>
        <begin position="1"/>
        <end position="39"/>
    </location>
</feature>
<gene>
    <name evidence="2" type="ORF">RISK_000397</name>
</gene>
<keyword evidence="3" id="KW-1185">Reference proteome</keyword>
<reference evidence="2" key="1">
    <citation type="submission" date="2015-05" db="EMBL/GenBank/DDBJ databases">
        <title>Permanent draft genome of Rhodopirellula islandicus K833.</title>
        <authorList>
            <person name="Kizina J."/>
            <person name="Richter M."/>
            <person name="Glockner F.O."/>
            <person name="Harder J."/>
        </authorList>
    </citation>
    <scope>NUCLEOTIDE SEQUENCE [LARGE SCALE GENOMIC DNA]</scope>
    <source>
        <strain evidence="2">K833</strain>
    </source>
</reference>
<organism evidence="2 3">
    <name type="scientific">Rhodopirellula islandica</name>
    <dbReference type="NCBI Taxonomy" id="595434"/>
    <lineage>
        <taxon>Bacteria</taxon>
        <taxon>Pseudomonadati</taxon>
        <taxon>Planctomycetota</taxon>
        <taxon>Planctomycetia</taxon>
        <taxon>Pirellulales</taxon>
        <taxon>Pirellulaceae</taxon>
        <taxon>Rhodopirellula</taxon>
    </lineage>
</organism>
<evidence type="ECO:0000313" key="3">
    <source>
        <dbReference type="Proteomes" id="UP000036367"/>
    </source>
</evidence>
<dbReference type="EMBL" id="LECT01000006">
    <property type="protein sequence ID" value="KLU07319.1"/>
    <property type="molecule type" value="Genomic_DNA"/>
</dbReference>
<name>A0A0J1EPB0_RHOIS</name>
<dbReference type="Proteomes" id="UP000036367">
    <property type="component" value="Unassembled WGS sequence"/>
</dbReference>
<accession>A0A0J1EPB0</accession>
<proteinExistence type="predicted"/>